<keyword evidence="4 7" id="KW-0812">Transmembrane</keyword>
<dbReference type="InterPro" id="IPR010656">
    <property type="entry name" value="DctM"/>
</dbReference>
<comment type="subcellular location">
    <subcellularLocation>
        <location evidence="1">Cell inner membrane</location>
        <topology evidence="1">Multi-pass membrane protein</topology>
    </subcellularLocation>
</comment>
<feature type="transmembrane region" description="Helical" evidence="7">
    <location>
        <begin position="374"/>
        <end position="396"/>
    </location>
</feature>
<feature type="transmembrane region" description="Helical" evidence="7">
    <location>
        <begin position="143"/>
        <end position="168"/>
    </location>
</feature>
<evidence type="ECO:0000256" key="3">
    <source>
        <dbReference type="ARBA" id="ARBA00022519"/>
    </source>
</evidence>
<feature type="transmembrane region" description="Helical" evidence="7">
    <location>
        <begin position="108"/>
        <end position="131"/>
    </location>
</feature>
<keyword evidence="2" id="KW-1003">Cell membrane</keyword>
<evidence type="ECO:0000256" key="2">
    <source>
        <dbReference type="ARBA" id="ARBA00022475"/>
    </source>
</evidence>
<feature type="transmembrane region" description="Helical" evidence="7">
    <location>
        <begin position="180"/>
        <end position="202"/>
    </location>
</feature>
<dbReference type="EMBL" id="NPCC01000012">
    <property type="protein sequence ID" value="PAE88964.1"/>
    <property type="molecule type" value="Genomic_DNA"/>
</dbReference>
<feature type="transmembrane region" description="Helical" evidence="7">
    <location>
        <begin position="29"/>
        <end position="50"/>
    </location>
</feature>
<keyword evidence="5 7" id="KW-1133">Transmembrane helix</keyword>
<dbReference type="RefSeq" id="WP_095294321.1">
    <property type="nucleotide sequence ID" value="NZ_BOQS01000013.1"/>
</dbReference>
<dbReference type="GO" id="GO:0022857">
    <property type="term" value="F:transmembrane transporter activity"/>
    <property type="evidence" value="ECO:0007669"/>
    <property type="project" value="TreeGrafter"/>
</dbReference>
<evidence type="ECO:0000256" key="5">
    <source>
        <dbReference type="ARBA" id="ARBA00022989"/>
    </source>
</evidence>
<protein>
    <submittedName>
        <fullName evidence="9">C4-dicarboxylate ABC transporter permease</fullName>
    </submittedName>
</protein>
<evidence type="ECO:0000313" key="9">
    <source>
        <dbReference type="EMBL" id="PAE88964.1"/>
    </source>
</evidence>
<keyword evidence="6 7" id="KW-0472">Membrane</keyword>
<dbReference type="PANTHER" id="PTHR33362">
    <property type="entry name" value="SIALIC ACID TRAP TRANSPORTER PERMEASE PROTEIN SIAT-RELATED"/>
    <property type="match status" value="1"/>
</dbReference>
<evidence type="ECO:0000259" key="8">
    <source>
        <dbReference type="Pfam" id="PF06808"/>
    </source>
</evidence>
<reference evidence="9 10" key="1">
    <citation type="submission" date="2017-07" db="EMBL/GenBank/DDBJ databases">
        <title>Isolation and whole genome analysis of endospore-forming bacteria from heroin.</title>
        <authorList>
            <person name="Kalinowski J."/>
            <person name="Ahrens B."/>
            <person name="Al-Dilaimi A."/>
            <person name="Winkler A."/>
            <person name="Wibberg D."/>
            <person name="Schleenbecker U."/>
            <person name="Ruckert C."/>
            <person name="Wolfel R."/>
            <person name="Grass G."/>
        </authorList>
    </citation>
    <scope>NUCLEOTIDE SEQUENCE [LARGE SCALE GENOMIC DNA]</scope>
    <source>
        <strain evidence="9 10">7539</strain>
    </source>
</reference>
<gene>
    <name evidence="9" type="ORF">CHH72_11360</name>
</gene>
<dbReference type="Proteomes" id="UP000216207">
    <property type="component" value="Unassembled WGS sequence"/>
</dbReference>
<feature type="domain" description="TRAP C4-dicarboxylate transport system permease DctM subunit" evidence="8">
    <location>
        <begin position="15"/>
        <end position="435"/>
    </location>
</feature>
<feature type="transmembrane region" description="Helical" evidence="7">
    <location>
        <begin position="343"/>
        <end position="362"/>
    </location>
</feature>
<accession>A0A268NZP8</accession>
<sequence length="449" mass="48104">MGTAVWALISFIAIVLFWAIFTKRNIGEAMILGFVVTLVFSGSQAFELFLPSLMKGLTHSVVFASLAFIFMAQLINYTGLIGRIIQILNSLIGRLPGGAAYVNTFGSGLFALVAGSGSGIAATTGSITIPWMERSGWRKEHAASIVAGNSGFGSIIPPNSTMFIMLGFTPVAATVGQGDLFIALYIAGLYALIHRVVVVFIMTKKYNIQSVHPNLIQPIGKSFSEGWTSLLIFLGIILPLIIHFGPLAKWYASVESVGETAMNAMSFIVWVPVFMIVFTLIVGRNHLPKGKSQWVKFFEDTAPSYYVIGPVLIFTFATSAVLNEIGLTEQLQTLMMSFAVPKWLMIAIVGIIITLVATPLATTATIATIGLASFGALTAVGVDPLLAVVTIMMFGATEGSTPTSGPIYVATGMARVGPEKTYVPLLIYYTIPLMIISWLIGMGIIPIPL</sequence>
<comment type="caution">
    <text evidence="9">The sequence shown here is derived from an EMBL/GenBank/DDBJ whole genome shotgun (WGS) entry which is preliminary data.</text>
</comment>
<dbReference type="InterPro" id="IPR004681">
    <property type="entry name" value="TRAP_DctM"/>
</dbReference>
<name>A0A268NZP8_SHOCL</name>
<evidence type="ECO:0000256" key="6">
    <source>
        <dbReference type="ARBA" id="ARBA00023136"/>
    </source>
</evidence>
<feature type="transmembrane region" description="Helical" evidence="7">
    <location>
        <begin position="264"/>
        <end position="283"/>
    </location>
</feature>
<feature type="transmembrane region" description="Helical" evidence="7">
    <location>
        <begin position="304"/>
        <end position="323"/>
    </location>
</feature>
<evidence type="ECO:0000313" key="10">
    <source>
        <dbReference type="Proteomes" id="UP000216207"/>
    </source>
</evidence>
<feature type="transmembrane region" description="Helical" evidence="7">
    <location>
        <begin position="56"/>
        <end position="77"/>
    </location>
</feature>
<keyword evidence="3" id="KW-0997">Cell inner membrane</keyword>
<evidence type="ECO:0000256" key="4">
    <source>
        <dbReference type="ARBA" id="ARBA00022692"/>
    </source>
</evidence>
<proteinExistence type="predicted"/>
<feature type="transmembrane region" description="Helical" evidence="7">
    <location>
        <begin position="6"/>
        <end position="22"/>
    </location>
</feature>
<feature type="transmembrane region" description="Helical" evidence="7">
    <location>
        <begin position="223"/>
        <end position="244"/>
    </location>
</feature>
<feature type="transmembrane region" description="Helical" evidence="7">
    <location>
        <begin position="426"/>
        <end position="447"/>
    </location>
</feature>
<organism evidence="9 10">
    <name type="scientific">Shouchella clausii</name>
    <name type="common">Alkalihalobacillus clausii</name>
    <dbReference type="NCBI Taxonomy" id="79880"/>
    <lineage>
        <taxon>Bacteria</taxon>
        <taxon>Bacillati</taxon>
        <taxon>Bacillota</taxon>
        <taxon>Bacilli</taxon>
        <taxon>Bacillales</taxon>
        <taxon>Bacillaceae</taxon>
        <taxon>Shouchella</taxon>
    </lineage>
</organism>
<dbReference type="PANTHER" id="PTHR33362:SF2">
    <property type="entry name" value="TRAP TRANSPORTER LARGE PERMEASE PROTEIN"/>
    <property type="match status" value="1"/>
</dbReference>
<evidence type="ECO:0000256" key="7">
    <source>
        <dbReference type="SAM" id="Phobius"/>
    </source>
</evidence>
<dbReference type="Pfam" id="PF06808">
    <property type="entry name" value="DctM"/>
    <property type="match status" value="1"/>
</dbReference>
<evidence type="ECO:0000256" key="1">
    <source>
        <dbReference type="ARBA" id="ARBA00004429"/>
    </source>
</evidence>
<dbReference type="AlphaFoldDB" id="A0A268NZP8"/>
<dbReference type="GO" id="GO:0005886">
    <property type="term" value="C:plasma membrane"/>
    <property type="evidence" value="ECO:0007669"/>
    <property type="project" value="UniProtKB-SubCell"/>
</dbReference>